<dbReference type="PANTHER" id="PTHR34801:SF6">
    <property type="entry name" value="SLL1620 PROTEIN"/>
    <property type="match status" value="1"/>
</dbReference>
<feature type="signal peptide" evidence="1">
    <location>
        <begin position="1"/>
        <end position="30"/>
    </location>
</feature>
<keyword evidence="3" id="KW-1185">Reference proteome</keyword>
<protein>
    <submittedName>
        <fullName evidence="2">Uncharacterized protein conserved in bacteria</fullName>
    </submittedName>
</protein>
<dbReference type="AlphaFoldDB" id="A3PDC4"/>
<dbReference type="KEGG" id="pmg:P9301_11261"/>
<evidence type="ECO:0000313" key="3">
    <source>
        <dbReference type="Proteomes" id="UP000001430"/>
    </source>
</evidence>
<name>A3PDC4_PROM0</name>
<dbReference type="Proteomes" id="UP000001430">
    <property type="component" value="Chromosome"/>
</dbReference>
<dbReference type="HOGENOM" id="CLU_105603_4_0_3"/>
<organism evidence="2 3">
    <name type="scientific">Prochlorococcus marinus (strain MIT 9301)</name>
    <dbReference type="NCBI Taxonomy" id="167546"/>
    <lineage>
        <taxon>Bacteria</taxon>
        <taxon>Bacillati</taxon>
        <taxon>Cyanobacteriota</taxon>
        <taxon>Cyanophyceae</taxon>
        <taxon>Synechococcales</taxon>
        <taxon>Prochlorococcaceae</taxon>
        <taxon>Prochlorococcus</taxon>
    </lineage>
</organism>
<dbReference type="STRING" id="167546.P9301_11261"/>
<keyword evidence="1" id="KW-0732">Signal</keyword>
<feature type="chain" id="PRO_5002657536" evidence="1">
    <location>
        <begin position="31"/>
        <end position="135"/>
    </location>
</feature>
<dbReference type="PIRSF" id="PIRSF026426">
    <property type="entry name" value="DUF1499"/>
    <property type="match status" value="1"/>
</dbReference>
<sequence>MICLILLLMKILFLAILICSSFLFPSSSFASHVELKPCVEIAHCVREEWKVNNIEKPFEEIKTFIENTPRTEIVEIDGDYLHAEATSKWMKYVDDLEVSFLPESNILSIRSESRVGESDLGVNQKRVDLLKSKMF</sequence>
<proteinExistence type="predicted"/>
<reference evidence="2 3" key="1">
    <citation type="journal article" date="2007" name="PLoS Genet.">
        <title>Patterns and implications of gene gain and loss in the evolution of Prochlorococcus.</title>
        <authorList>
            <person name="Kettler G.C."/>
            <person name="Martiny A.C."/>
            <person name="Huang K."/>
            <person name="Zucker J."/>
            <person name="Coleman M.L."/>
            <person name="Rodrigue S."/>
            <person name="Chen F."/>
            <person name="Lapidus A."/>
            <person name="Ferriera S."/>
            <person name="Johnson J."/>
            <person name="Steglich C."/>
            <person name="Church G.M."/>
            <person name="Richardson P."/>
            <person name="Chisholm S.W."/>
        </authorList>
    </citation>
    <scope>NUCLEOTIDE SEQUENCE [LARGE SCALE GENOMIC DNA]</scope>
    <source>
        <strain evidence="2 3">MIT 9301</strain>
    </source>
</reference>
<dbReference type="Pfam" id="PF07386">
    <property type="entry name" value="DUF1499"/>
    <property type="match status" value="1"/>
</dbReference>
<dbReference type="eggNOG" id="COG4446">
    <property type="taxonomic scope" value="Bacteria"/>
</dbReference>
<evidence type="ECO:0000256" key="1">
    <source>
        <dbReference type="SAM" id="SignalP"/>
    </source>
</evidence>
<dbReference type="InterPro" id="IPR010865">
    <property type="entry name" value="DUF1499"/>
</dbReference>
<evidence type="ECO:0000313" key="2">
    <source>
        <dbReference type="EMBL" id="ABO17749.1"/>
    </source>
</evidence>
<dbReference type="PANTHER" id="PTHR34801">
    <property type="entry name" value="EXPRESSED PROTEIN"/>
    <property type="match status" value="1"/>
</dbReference>
<dbReference type="EMBL" id="CP000576">
    <property type="protein sequence ID" value="ABO17749.1"/>
    <property type="molecule type" value="Genomic_DNA"/>
</dbReference>
<accession>A3PDC4</accession>
<gene>
    <name evidence="2" type="ordered locus">P9301_11261</name>
</gene>